<evidence type="ECO:0000256" key="7">
    <source>
        <dbReference type="ARBA" id="ARBA00024343"/>
    </source>
</evidence>
<dbReference type="SUPFAM" id="SSF54171">
    <property type="entry name" value="DNA-binding domain"/>
    <property type="match status" value="1"/>
</dbReference>
<protein>
    <recommendedName>
        <fullName evidence="8">AP2/ERF domain-containing protein</fullName>
    </recommendedName>
</protein>
<dbReference type="PANTHER" id="PTHR31985">
    <property type="entry name" value="ETHYLENE-RESPONSIVE TRANSCRIPTION FACTOR ERF042-RELATED"/>
    <property type="match status" value="1"/>
</dbReference>
<evidence type="ECO:0000313" key="10">
    <source>
        <dbReference type="Proteomes" id="UP001457282"/>
    </source>
</evidence>
<organism evidence="9 10">
    <name type="scientific">Rubus argutus</name>
    <name type="common">Southern blackberry</name>
    <dbReference type="NCBI Taxonomy" id="59490"/>
    <lineage>
        <taxon>Eukaryota</taxon>
        <taxon>Viridiplantae</taxon>
        <taxon>Streptophyta</taxon>
        <taxon>Embryophyta</taxon>
        <taxon>Tracheophyta</taxon>
        <taxon>Spermatophyta</taxon>
        <taxon>Magnoliopsida</taxon>
        <taxon>eudicotyledons</taxon>
        <taxon>Gunneridae</taxon>
        <taxon>Pentapetalae</taxon>
        <taxon>rosids</taxon>
        <taxon>fabids</taxon>
        <taxon>Rosales</taxon>
        <taxon>Rosaceae</taxon>
        <taxon>Rosoideae</taxon>
        <taxon>Rosoideae incertae sedis</taxon>
        <taxon>Rubus</taxon>
    </lineage>
</organism>
<dbReference type="InterPro" id="IPR051032">
    <property type="entry name" value="AP2/ERF_TF_ERF_subfamily"/>
</dbReference>
<dbReference type="SMART" id="SM00380">
    <property type="entry name" value="AP2"/>
    <property type="match status" value="1"/>
</dbReference>
<proteinExistence type="inferred from homology"/>
<dbReference type="CDD" id="cd00018">
    <property type="entry name" value="AP2"/>
    <property type="match status" value="1"/>
</dbReference>
<evidence type="ECO:0000256" key="3">
    <source>
        <dbReference type="ARBA" id="ARBA00023125"/>
    </source>
</evidence>
<dbReference type="InterPro" id="IPR036955">
    <property type="entry name" value="AP2/ERF_dom_sf"/>
</dbReference>
<keyword evidence="2" id="KW-0805">Transcription regulation</keyword>
<evidence type="ECO:0000256" key="4">
    <source>
        <dbReference type="ARBA" id="ARBA00023159"/>
    </source>
</evidence>
<dbReference type="InterPro" id="IPR016177">
    <property type="entry name" value="DNA-bd_dom_sf"/>
</dbReference>
<dbReference type="Gene3D" id="3.30.730.10">
    <property type="entry name" value="AP2/ERF domain"/>
    <property type="match status" value="1"/>
</dbReference>
<feature type="domain" description="AP2/ERF" evidence="8">
    <location>
        <begin position="20"/>
        <end position="77"/>
    </location>
</feature>
<comment type="subcellular location">
    <subcellularLocation>
        <location evidence="1">Nucleus</location>
    </subcellularLocation>
</comment>
<name>A0AAW1X0N0_RUBAR</name>
<dbReference type="PANTHER" id="PTHR31985:SF290">
    <property type="entry name" value="ETHYLENE-RESPONSIVE TRANSCRIPTION FACTOR ERF015"/>
    <property type="match status" value="1"/>
</dbReference>
<dbReference type="EMBL" id="JBEDUW010000005">
    <property type="protein sequence ID" value="KAK9930222.1"/>
    <property type="molecule type" value="Genomic_DNA"/>
</dbReference>
<evidence type="ECO:0000256" key="1">
    <source>
        <dbReference type="ARBA" id="ARBA00004123"/>
    </source>
</evidence>
<evidence type="ECO:0000256" key="5">
    <source>
        <dbReference type="ARBA" id="ARBA00023163"/>
    </source>
</evidence>
<gene>
    <name evidence="9" type="ORF">M0R45_027269</name>
</gene>
<evidence type="ECO:0000313" key="9">
    <source>
        <dbReference type="EMBL" id="KAK9930222.1"/>
    </source>
</evidence>
<dbReference type="InterPro" id="IPR001471">
    <property type="entry name" value="AP2/ERF_dom"/>
</dbReference>
<dbReference type="GO" id="GO:0003700">
    <property type="term" value="F:DNA-binding transcription factor activity"/>
    <property type="evidence" value="ECO:0007669"/>
    <property type="project" value="InterPro"/>
</dbReference>
<dbReference type="Proteomes" id="UP001457282">
    <property type="component" value="Unassembled WGS sequence"/>
</dbReference>
<comment type="similarity">
    <text evidence="7">Belongs to the AP2/ERF transcription factor family. ERF subfamily.</text>
</comment>
<dbReference type="AlphaFoldDB" id="A0AAW1X0N0"/>
<accession>A0AAW1X0N0</accession>
<keyword evidence="3" id="KW-0238">DNA-binding</keyword>
<dbReference type="PRINTS" id="PR00367">
    <property type="entry name" value="ETHRSPELEMNT"/>
</dbReference>
<reference evidence="9 10" key="1">
    <citation type="journal article" date="2023" name="G3 (Bethesda)">
        <title>A chromosome-length genome assembly and annotation of blackberry (Rubus argutus, cv. 'Hillquist').</title>
        <authorList>
            <person name="Bruna T."/>
            <person name="Aryal R."/>
            <person name="Dudchenko O."/>
            <person name="Sargent D.J."/>
            <person name="Mead D."/>
            <person name="Buti M."/>
            <person name="Cavallini A."/>
            <person name="Hytonen T."/>
            <person name="Andres J."/>
            <person name="Pham M."/>
            <person name="Weisz D."/>
            <person name="Mascagni F."/>
            <person name="Usai G."/>
            <person name="Natali L."/>
            <person name="Bassil N."/>
            <person name="Fernandez G.E."/>
            <person name="Lomsadze A."/>
            <person name="Armour M."/>
            <person name="Olukolu B."/>
            <person name="Poorten T."/>
            <person name="Britton C."/>
            <person name="Davik J."/>
            <person name="Ashrafi H."/>
            <person name="Aiden E.L."/>
            <person name="Borodovsky M."/>
            <person name="Worthington M."/>
        </authorList>
    </citation>
    <scope>NUCLEOTIDE SEQUENCE [LARGE SCALE GENOMIC DNA]</scope>
    <source>
        <strain evidence="9">PI 553951</strain>
    </source>
</reference>
<keyword evidence="4" id="KW-0010">Activator</keyword>
<keyword evidence="5" id="KW-0804">Transcription</keyword>
<dbReference type="PROSITE" id="PS51032">
    <property type="entry name" value="AP2_ERF"/>
    <property type="match status" value="1"/>
</dbReference>
<evidence type="ECO:0000259" key="8">
    <source>
        <dbReference type="PROSITE" id="PS51032"/>
    </source>
</evidence>
<dbReference type="GO" id="GO:0005634">
    <property type="term" value="C:nucleus"/>
    <property type="evidence" value="ECO:0007669"/>
    <property type="project" value="UniProtKB-SubCell"/>
</dbReference>
<keyword evidence="6" id="KW-0539">Nucleus</keyword>
<sequence>MDLATTSKSKKVRREKTPCLYKGIRMRAWGKWVSEIRVPRSGGRIWLGSYDAPDKAARAYDAALFCIYGECGRFNFPGDRRPVLPAGSTVSLSKEDIQHIAMNFASPQVPESSRVSSTIKAEVPSDKPTPSNVLGCKDMASAYEVKGDSLAPTCATGAGSADSPEDFQLDDFLILDADWITDFY</sequence>
<evidence type="ECO:0000256" key="2">
    <source>
        <dbReference type="ARBA" id="ARBA00023015"/>
    </source>
</evidence>
<keyword evidence="10" id="KW-1185">Reference proteome</keyword>
<dbReference type="GO" id="GO:0003677">
    <property type="term" value="F:DNA binding"/>
    <property type="evidence" value="ECO:0007669"/>
    <property type="project" value="UniProtKB-KW"/>
</dbReference>
<dbReference type="Pfam" id="PF00847">
    <property type="entry name" value="AP2"/>
    <property type="match status" value="1"/>
</dbReference>
<evidence type="ECO:0000256" key="6">
    <source>
        <dbReference type="ARBA" id="ARBA00023242"/>
    </source>
</evidence>
<comment type="caution">
    <text evidence="9">The sequence shown here is derived from an EMBL/GenBank/DDBJ whole genome shotgun (WGS) entry which is preliminary data.</text>
</comment>